<comment type="cofactor">
    <cofactor evidence="1 4">
        <name>pyridoxal 5'-phosphate</name>
        <dbReference type="ChEBI" id="CHEBI:597326"/>
    </cofactor>
</comment>
<comment type="pathway">
    <text evidence="4">Amino-acid biosynthesis; D-alanine biosynthesis; D-alanine from L-alanine: step 1/1.</text>
</comment>
<dbReference type="SUPFAM" id="SSF50621">
    <property type="entry name" value="Alanine racemase C-terminal domain-like"/>
    <property type="match status" value="1"/>
</dbReference>
<dbReference type="SUPFAM" id="SSF51419">
    <property type="entry name" value="PLP-binding barrel"/>
    <property type="match status" value="1"/>
</dbReference>
<dbReference type="EMBL" id="JBHTKH010000001">
    <property type="protein sequence ID" value="MFD1053265.1"/>
    <property type="molecule type" value="Genomic_DNA"/>
</dbReference>
<dbReference type="GO" id="GO:0008784">
    <property type="term" value="F:alanine racemase activity"/>
    <property type="evidence" value="ECO:0007669"/>
    <property type="project" value="UniProtKB-EC"/>
</dbReference>
<dbReference type="InterPro" id="IPR011079">
    <property type="entry name" value="Ala_racemase_C"/>
</dbReference>
<evidence type="ECO:0000256" key="3">
    <source>
        <dbReference type="ARBA" id="ARBA00023235"/>
    </source>
</evidence>
<keyword evidence="3 4" id="KW-0413">Isomerase</keyword>
<sequence length="399" mass="41484">MIETRESGTAAMELGGTQPMTLPESAGELAEAVVDHAALAANVRTLRSAAGTQLMAVVKADAFGHGAAPVARTCLAAGATWLGVTRVSEALELRRSGVGAPILAWLFDPARSAEAVAAGVDLSVSSPADLAAVARVSGAPRIHLKLDTGLHRSGCPGEDWSRLVSVAASLESAGRVRVAGIWSHLSHGGRPDAVPTHRQLLMFRVGLDLARAAGLRPEVVHLANTAAVQANARDTAYDLVRVGAGVYGIGEGLRPALTLRTRVVQVRRVAAGRGVGYDHVGRTTRDTHLALVPVGYADGLPRAATGRASIWVGGRRAPLIGRVCMDQVVADLGPEPVAVGTEVVVLGPGDHGEPTARDWAAWSGTNEHEIYTGIGSRVGRRHVGADWAVDRSSNGREQS</sequence>
<dbReference type="InterPro" id="IPR000821">
    <property type="entry name" value="Ala_racemase"/>
</dbReference>
<dbReference type="PRINTS" id="PR00992">
    <property type="entry name" value="ALARACEMASE"/>
</dbReference>
<feature type="active site" description="Proton acceptor; specific for L-alanine" evidence="4">
    <location>
        <position position="277"/>
    </location>
</feature>
<dbReference type="SMART" id="SM01005">
    <property type="entry name" value="Ala_racemase_C"/>
    <property type="match status" value="1"/>
</dbReference>
<proteinExistence type="inferred from homology"/>
<dbReference type="RefSeq" id="WP_386050595.1">
    <property type="nucleotide sequence ID" value="NZ_JBHTKH010000001.1"/>
</dbReference>
<dbReference type="Proteomes" id="UP001597046">
    <property type="component" value="Unassembled WGS sequence"/>
</dbReference>
<dbReference type="HAMAP" id="MF_01201">
    <property type="entry name" value="Ala_racemase"/>
    <property type="match status" value="1"/>
</dbReference>
<accession>A0ABW3MRT2</accession>
<dbReference type="Pfam" id="PF00842">
    <property type="entry name" value="Ala_racemase_C"/>
    <property type="match status" value="1"/>
</dbReference>
<dbReference type="NCBIfam" id="TIGR00492">
    <property type="entry name" value="alr"/>
    <property type="match status" value="1"/>
</dbReference>
<comment type="caution">
    <text evidence="6">The sequence shown here is derived from an EMBL/GenBank/DDBJ whole genome shotgun (WGS) entry which is preliminary data.</text>
</comment>
<evidence type="ECO:0000256" key="2">
    <source>
        <dbReference type="ARBA" id="ARBA00022898"/>
    </source>
</evidence>
<dbReference type="EC" id="5.1.1.1" evidence="4"/>
<feature type="modified residue" description="N6-(pyridoxal phosphate)lysine" evidence="4">
    <location>
        <position position="59"/>
    </location>
</feature>
<evidence type="ECO:0000259" key="5">
    <source>
        <dbReference type="SMART" id="SM01005"/>
    </source>
</evidence>
<keyword evidence="7" id="KW-1185">Reference proteome</keyword>
<organism evidence="6 7">
    <name type="scientific">Terrabacter terrigena</name>
    <dbReference type="NCBI Taxonomy" id="574718"/>
    <lineage>
        <taxon>Bacteria</taxon>
        <taxon>Bacillati</taxon>
        <taxon>Actinomycetota</taxon>
        <taxon>Actinomycetes</taxon>
        <taxon>Micrococcales</taxon>
        <taxon>Intrasporangiaceae</taxon>
        <taxon>Terrabacter</taxon>
    </lineage>
</organism>
<evidence type="ECO:0000256" key="4">
    <source>
        <dbReference type="HAMAP-Rule" id="MF_01201"/>
    </source>
</evidence>
<gene>
    <name evidence="6" type="primary">alr</name>
    <name evidence="6" type="ORF">ACFQ2V_03015</name>
</gene>
<evidence type="ECO:0000256" key="1">
    <source>
        <dbReference type="ARBA" id="ARBA00001933"/>
    </source>
</evidence>
<dbReference type="CDD" id="cd00430">
    <property type="entry name" value="PLPDE_III_AR"/>
    <property type="match status" value="1"/>
</dbReference>
<dbReference type="InterPro" id="IPR009006">
    <property type="entry name" value="Ala_racemase/Decarboxylase_C"/>
</dbReference>
<dbReference type="Gene3D" id="3.20.20.10">
    <property type="entry name" value="Alanine racemase"/>
    <property type="match status" value="1"/>
</dbReference>
<reference evidence="7" key="1">
    <citation type="journal article" date="2019" name="Int. J. Syst. Evol. Microbiol.">
        <title>The Global Catalogue of Microorganisms (GCM) 10K type strain sequencing project: providing services to taxonomists for standard genome sequencing and annotation.</title>
        <authorList>
            <consortium name="The Broad Institute Genomics Platform"/>
            <consortium name="The Broad Institute Genome Sequencing Center for Infectious Disease"/>
            <person name="Wu L."/>
            <person name="Ma J."/>
        </authorList>
    </citation>
    <scope>NUCLEOTIDE SEQUENCE [LARGE SCALE GENOMIC DNA]</scope>
    <source>
        <strain evidence="7">CCUG 57508</strain>
    </source>
</reference>
<keyword evidence="2 4" id="KW-0663">Pyridoxal phosphate</keyword>
<comment type="similarity">
    <text evidence="4">Belongs to the alanine racemase family.</text>
</comment>
<comment type="catalytic activity">
    <reaction evidence="4">
        <text>L-alanine = D-alanine</text>
        <dbReference type="Rhea" id="RHEA:20249"/>
        <dbReference type="ChEBI" id="CHEBI:57416"/>
        <dbReference type="ChEBI" id="CHEBI:57972"/>
        <dbReference type="EC" id="5.1.1.1"/>
    </reaction>
</comment>
<dbReference type="InterPro" id="IPR029066">
    <property type="entry name" value="PLP-binding_barrel"/>
</dbReference>
<dbReference type="InterPro" id="IPR001608">
    <property type="entry name" value="Ala_racemase_N"/>
</dbReference>
<protein>
    <recommendedName>
        <fullName evidence="4">Alanine racemase</fullName>
        <ecNumber evidence="4">5.1.1.1</ecNumber>
    </recommendedName>
</protein>
<dbReference type="Gene3D" id="2.40.37.10">
    <property type="entry name" value="Lyase, Ornithine Decarboxylase, Chain A, domain 1"/>
    <property type="match status" value="1"/>
</dbReference>
<name>A0ABW3MRT2_9MICO</name>
<feature type="binding site" evidence="4">
    <location>
        <position position="325"/>
    </location>
    <ligand>
        <name>substrate</name>
    </ligand>
</feature>
<feature type="binding site" evidence="4">
    <location>
        <position position="152"/>
    </location>
    <ligand>
        <name>substrate</name>
    </ligand>
</feature>
<dbReference type="Pfam" id="PF01168">
    <property type="entry name" value="Ala_racemase_N"/>
    <property type="match status" value="1"/>
</dbReference>
<dbReference type="PANTHER" id="PTHR30511:SF0">
    <property type="entry name" value="ALANINE RACEMASE, CATABOLIC-RELATED"/>
    <property type="match status" value="1"/>
</dbReference>
<feature type="active site" description="Proton acceptor; specific for D-alanine" evidence="4">
    <location>
        <position position="59"/>
    </location>
</feature>
<evidence type="ECO:0000313" key="6">
    <source>
        <dbReference type="EMBL" id="MFD1053265.1"/>
    </source>
</evidence>
<dbReference type="PANTHER" id="PTHR30511">
    <property type="entry name" value="ALANINE RACEMASE"/>
    <property type="match status" value="1"/>
</dbReference>
<feature type="domain" description="Alanine racemase C-terminal" evidence="5">
    <location>
        <begin position="256"/>
        <end position="383"/>
    </location>
</feature>
<evidence type="ECO:0000313" key="7">
    <source>
        <dbReference type="Proteomes" id="UP001597046"/>
    </source>
</evidence>
<comment type="function">
    <text evidence="4">Catalyzes the interconversion of L-alanine and D-alanine. May also act on other amino acids.</text>
</comment>